<evidence type="ECO:0000313" key="4">
    <source>
        <dbReference type="Proteomes" id="UP000759537"/>
    </source>
</evidence>
<evidence type="ECO:0000313" key="3">
    <source>
        <dbReference type="EMBL" id="KAF8481600.1"/>
    </source>
</evidence>
<feature type="region of interest" description="Disordered" evidence="1">
    <location>
        <begin position="72"/>
        <end position="114"/>
    </location>
</feature>
<evidence type="ECO:0000256" key="2">
    <source>
        <dbReference type="SAM" id="SignalP"/>
    </source>
</evidence>
<comment type="caution">
    <text evidence="3">The sequence shown here is derived from an EMBL/GenBank/DDBJ whole genome shotgun (WGS) entry which is preliminary data.</text>
</comment>
<evidence type="ECO:0000256" key="1">
    <source>
        <dbReference type="SAM" id="MobiDB-lite"/>
    </source>
</evidence>
<protein>
    <recommendedName>
        <fullName evidence="5">Secreted protein</fullName>
    </recommendedName>
</protein>
<accession>A0A9P5TAI9</accession>
<organism evidence="3 4">
    <name type="scientific">Russula ochroleuca</name>
    <dbReference type="NCBI Taxonomy" id="152965"/>
    <lineage>
        <taxon>Eukaryota</taxon>
        <taxon>Fungi</taxon>
        <taxon>Dikarya</taxon>
        <taxon>Basidiomycota</taxon>
        <taxon>Agaricomycotina</taxon>
        <taxon>Agaricomycetes</taxon>
        <taxon>Russulales</taxon>
        <taxon>Russulaceae</taxon>
        <taxon>Russula</taxon>
    </lineage>
</organism>
<proteinExistence type="predicted"/>
<dbReference type="Proteomes" id="UP000759537">
    <property type="component" value="Unassembled WGS sequence"/>
</dbReference>
<feature type="signal peptide" evidence="2">
    <location>
        <begin position="1"/>
        <end position="19"/>
    </location>
</feature>
<reference evidence="3" key="1">
    <citation type="submission" date="2019-10" db="EMBL/GenBank/DDBJ databases">
        <authorList>
            <consortium name="DOE Joint Genome Institute"/>
            <person name="Kuo A."/>
            <person name="Miyauchi S."/>
            <person name="Kiss E."/>
            <person name="Drula E."/>
            <person name="Kohler A."/>
            <person name="Sanchez-Garcia M."/>
            <person name="Andreopoulos B."/>
            <person name="Barry K.W."/>
            <person name="Bonito G."/>
            <person name="Buee M."/>
            <person name="Carver A."/>
            <person name="Chen C."/>
            <person name="Cichocki N."/>
            <person name="Clum A."/>
            <person name="Culley D."/>
            <person name="Crous P.W."/>
            <person name="Fauchery L."/>
            <person name="Girlanda M."/>
            <person name="Hayes R."/>
            <person name="Keri Z."/>
            <person name="LaButti K."/>
            <person name="Lipzen A."/>
            <person name="Lombard V."/>
            <person name="Magnuson J."/>
            <person name="Maillard F."/>
            <person name="Morin E."/>
            <person name="Murat C."/>
            <person name="Nolan M."/>
            <person name="Ohm R."/>
            <person name="Pangilinan J."/>
            <person name="Pereira M."/>
            <person name="Perotto S."/>
            <person name="Peter M."/>
            <person name="Riley R."/>
            <person name="Sitrit Y."/>
            <person name="Stielow B."/>
            <person name="Szollosi G."/>
            <person name="Zifcakova L."/>
            <person name="Stursova M."/>
            <person name="Spatafora J.W."/>
            <person name="Tedersoo L."/>
            <person name="Vaario L.-M."/>
            <person name="Yamada A."/>
            <person name="Yan M."/>
            <person name="Wang P."/>
            <person name="Xu J."/>
            <person name="Bruns T."/>
            <person name="Baldrian P."/>
            <person name="Vilgalys R."/>
            <person name="Henrissat B."/>
            <person name="Grigoriev I.V."/>
            <person name="Hibbett D."/>
            <person name="Nagy L.G."/>
            <person name="Martin F.M."/>
        </authorList>
    </citation>
    <scope>NUCLEOTIDE SEQUENCE</scope>
    <source>
        <strain evidence="3">Prilba</strain>
    </source>
</reference>
<feature type="chain" id="PRO_5040120762" description="Secreted protein" evidence="2">
    <location>
        <begin position="20"/>
        <end position="132"/>
    </location>
</feature>
<sequence length="132" mass="14545">MPCFTSPLFLLTLVPLSFSFPLSRARLTTGKASATEASVTDRLCPYKRVACIQPPDTVPDLQASRNGWLGWFGRPAPRQRGGNDRRGDVPDLTVDPTLAEKELGPGPGRSQAHTMRHISPDAMRHIRVEQLI</sequence>
<gene>
    <name evidence="3" type="ORF">DFH94DRAFT_680995</name>
</gene>
<evidence type="ECO:0008006" key="5">
    <source>
        <dbReference type="Google" id="ProtNLM"/>
    </source>
</evidence>
<keyword evidence="4" id="KW-1185">Reference proteome</keyword>
<name>A0A9P5TAI9_9AGAM</name>
<reference evidence="3" key="2">
    <citation type="journal article" date="2020" name="Nat. Commun.">
        <title>Large-scale genome sequencing of mycorrhizal fungi provides insights into the early evolution of symbiotic traits.</title>
        <authorList>
            <person name="Miyauchi S."/>
            <person name="Kiss E."/>
            <person name="Kuo A."/>
            <person name="Drula E."/>
            <person name="Kohler A."/>
            <person name="Sanchez-Garcia M."/>
            <person name="Morin E."/>
            <person name="Andreopoulos B."/>
            <person name="Barry K.W."/>
            <person name="Bonito G."/>
            <person name="Buee M."/>
            <person name="Carver A."/>
            <person name="Chen C."/>
            <person name="Cichocki N."/>
            <person name="Clum A."/>
            <person name="Culley D."/>
            <person name="Crous P.W."/>
            <person name="Fauchery L."/>
            <person name="Girlanda M."/>
            <person name="Hayes R.D."/>
            <person name="Keri Z."/>
            <person name="LaButti K."/>
            <person name="Lipzen A."/>
            <person name="Lombard V."/>
            <person name="Magnuson J."/>
            <person name="Maillard F."/>
            <person name="Murat C."/>
            <person name="Nolan M."/>
            <person name="Ohm R.A."/>
            <person name="Pangilinan J."/>
            <person name="Pereira M.F."/>
            <person name="Perotto S."/>
            <person name="Peter M."/>
            <person name="Pfister S."/>
            <person name="Riley R."/>
            <person name="Sitrit Y."/>
            <person name="Stielow J.B."/>
            <person name="Szollosi G."/>
            <person name="Zifcakova L."/>
            <person name="Stursova M."/>
            <person name="Spatafora J.W."/>
            <person name="Tedersoo L."/>
            <person name="Vaario L.M."/>
            <person name="Yamada A."/>
            <person name="Yan M."/>
            <person name="Wang P."/>
            <person name="Xu J."/>
            <person name="Bruns T."/>
            <person name="Baldrian P."/>
            <person name="Vilgalys R."/>
            <person name="Dunand C."/>
            <person name="Henrissat B."/>
            <person name="Grigoriev I.V."/>
            <person name="Hibbett D."/>
            <person name="Nagy L.G."/>
            <person name="Martin F.M."/>
        </authorList>
    </citation>
    <scope>NUCLEOTIDE SEQUENCE</scope>
    <source>
        <strain evidence="3">Prilba</strain>
    </source>
</reference>
<keyword evidence="2" id="KW-0732">Signal</keyword>
<dbReference type="AlphaFoldDB" id="A0A9P5TAI9"/>
<dbReference type="EMBL" id="WHVB01000006">
    <property type="protein sequence ID" value="KAF8481600.1"/>
    <property type="molecule type" value="Genomic_DNA"/>
</dbReference>